<dbReference type="RefSeq" id="WP_114247751.1">
    <property type="nucleotide sequence ID" value="NZ_CP027306.1"/>
</dbReference>
<name>A0A2Z5JLY0_STRAR</name>
<dbReference type="Proteomes" id="UP000252698">
    <property type="component" value="Chromosome"/>
</dbReference>
<sequence>MLRIDPGQRKRLIEIIHSLTDQIKEAKLNGWLGEAEGLQVSLQAASKKLTAMDQAHVRSTAHITDLGLPQLRQP</sequence>
<accession>A0A2Z5JLY0</accession>
<dbReference type="EMBL" id="CP027306">
    <property type="protein sequence ID" value="AXE81342.1"/>
    <property type="molecule type" value="Genomic_DNA"/>
</dbReference>
<reference evidence="1 2" key="1">
    <citation type="journal article" date="2018" name="Front. Microbiol.">
        <title>Genome Sequencing of Streptomyces atratus SCSIOZH16 and Activation Production of Nocardamine via Metabolic Engineering.</title>
        <authorList>
            <person name="Li Y."/>
            <person name="Zhang C."/>
            <person name="Liu C."/>
            <person name="Ju J."/>
            <person name="Ma J."/>
        </authorList>
    </citation>
    <scope>NUCLEOTIDE SEQUENCE [LARGE SCALE GENOMIC DNA]</scope>
    <source>
        <strain evidence="1 2">SCSIO_ZH16</strain>
    </source>
</reference>
<protein>
    <submittedName>
        <fullName evidence="1">Uncharacterized protein</fullName>
    </submittedName>
</protein>
<evidence type="ECO:0000313" key="2">
    <source>
        <dbReference type="Proteomes" id="UP000252698"/>
    </source>
</evidence>
<gene>
    <name evidence="1" type="ORF">C5746_35270</name>
</gene>
<dbReference type="GeneID" id="95523612"/>
<organism evidence="1 2">
    <name type="scientific">Streptomyces atratus</name>
    <dbReference type="NCBI Taxonomy" id="1893"/>
    <lineage>
        <taxon>Bacteria</taxon>
        <taxon>Bacillati</taxon>
        <taxon>Actinomycetota</taxon>
        <taxon>Actinomycetes</taxon>
        <taxon>Kitasatosporales</taxon>
        <taxon>Streptomycetaceae</taxon>
        <taxon>Streptomyces</taxon>
    </lineage>
</organism>
<dbReference type="KEGG" id="sata:C5746_35270"/>
<proteinExistence type="predicted"/>
<dbReference type="AlphaFoldDB" id="A0A2Z5JLY0"/>
<evidence type="ECO:0000313" key="1">
    <source>
        <dbReference type="EMBL" id="AXE81342.1"/>
    </source>
</evidence>